<reference evidence="3" key="1">
    <citation type="journal article" date="2021" name="Genome Biol. Evol.">
        <title>A High-Quality Reference Genome for a Parasitic Bivalve with Doubly Uniparental Inheritance (Bivalvia: Unionida).</title>
        <authorList>
            <person name="Smith C.H."/>
        </authorList>
    </citation>
    <scope>NUCLEOTIDE SEQUENCE</scope>
    <source>
        <strain evidence="3">CHS0354</strain>
    </source>
</reference>
<dbReference type="EMBL" id="JAEAOA010001276">
    <property type="protein sequence ID" value="KAK3590884.1"/>
    <property type="molecule type" value="Genomic_DNA"/>
</dbReference>
<feature type="transmembrane region" description="Helical" evidence="2">
    <location>
        <begin position="33"/>
        <end position="55"/>
    </location>
</feature>
<proteinExistence type="predicted"/>
<gene>
    <name evidence="3" type="ORF">CHS0354_020861</name>
</gene>
<dbReference type="Proteomes" id="UP001195483">
    <property type="component" value="Unassembled WGS sequence"/>
</dbReference>
<evidence type="ECO:0000313" key="4">
    <source>
        <dbReference type="Proteomes" id="UP001195483"/>
    </source>
</evidence>
<name>A0AAE0SFS7_9BIVA</name>
<sequence length="198" mass="22137">MRNKSTSSLVVFHTYFSSSFIPNLSSSDAENYILEWLLVSGVVVFIVAAGLIVNAKGRLLQGEMPKEETITGVRIQLGLIMGPASTDIVQSAEYEEPENRRIELTDYAEPVDVLIGSESNNTAQRDSTDVREYEEPQSSRNQLAAYIEPTDNGSEDREAGNGAIWFHVYEKLHPYQNQGNNMYSCFRCESTIEDSIPD</sequence>
<evidence type="ECO:0000256" key="2">
    <source>
        <dbReference type="SAM" id="Phobius"/>
    </source>
</evidence>
<comment type="caution">
    <text evidence="3">The sequence shown here is derived from an EMBL/GenBank/DDBJ whole genome shotgun (WGS) entry which is preliminary data.</text>
</comment>
<organism evidence="3 4">
    <name type="scientific">Potamilus streckersoni</name>
    <dbReference type="NCBI Taxonomy" id="2493646"/>
    <lineage>
        <taxon>Eukaryota</taxon>
        <taxon>Metazoa</taxon>
        <taxon>Spiralia</taxon>
        <taxon>Lophotrochozoa</taxon>
        <taxon>Mollusca</taxon>
        <taxon>Bivalvia</taxon>
        <taxon>Autobranchia</taxon>
        <taxon>Heteroconchia</taxon>
        <taxon>Palaeoheterodonta</taxon>
        <taxon>Unionida</taxon>
        <taxon>Unionoidea</taxon>
        <taxon>Unionidae</taxon>
        <taxon>Ambleminae</taxon>
        <taxon>Lampsilini</taxon>
        <taxon>Potamilus</taxon>
    </lineage>
</organism>
<protein>
    <submittedName>
        <fullName evidence="3">Uncharacterized protein</fullName>
    </submittedName>
</protein>
<keyword evidence="2" id="KW-0472">Membrane</keyword>
<keyword evidence="2" id="KW-0812">Transmembrane</keyword>
<keyword evidence="2" id="KW-1133">Transmembrane helix</keyword>
<accession>A0AAE0SFS7</accession>
<evidence type="ECO:0000313" key="3">
    <source>
        <dbReference type="EMBL" id="KAK3590884.1"/>
    </source>
</evidence>
<keyword evidence="4" id="KW-1185">Reference proteome</keyword>
<reference evidence="3" key="2">
    <citation type="journal article" date="2021" name="Genome Biol. Evol.">
        <title>Developing a high-quality reference genome for a parasitic bivalve with doubly uniparental inheritance (Bivalvia: Unionida).</title>
        <authorList>
            <person name="Smith C.H."/>
        </authorList>
    </citation>
    <scope>NUCLEOTIDE SEQUENCE</scope>
    <source>
        <strain evidence="3">CHS0354</strain>
        <tissue evidence="3">Mantle</tissue>
    </source>
</reference>
<evidence type="ECO:0000256" key="1">
    <source>
        <dbReference type="SAM" id="MobiDB-lite"/>
    </source>
</evidence>
<reference evidence="3" key="3">
    <citation type="submission" date="2023-05" db="EMBL/GenBank/DDBJ databases">
        <authorList>
            <person name="Smith C.H."/>
        </authorList>
    </citation>
    <scope>NUCLEOTIDE SEQUENCE</scope>
    <source>
        <strain evidence="3">CHS0354</strain>
        <tissue evidence="3">Mantle</tissue>
    </source>
</reference>
<feature type="region of interest" description="Disordered" evidence="1">
    <location>
        <begin position="117"/>
        <end position="139"/>
    </location>
</feature>
<dbReference type="AlphaFoldDB" id="A0AAE0SFS7"/>